<dbReference type="InterPro" id="IPR001031">
    <property type="entry name" value="Thioesterase"/>
</dbReference>
<organism evidence="3 4">
    <name type="scientific">Streptomyces calvus</name>
    <dbReference type="NCBI Taxonomy" id="67282"/>
    <lineage>
        <taxon>Bacteria</taxon>
        <taxon>Bacillati</taxon>
        <taxon>Actinomycetota</taxon>
        <taxon>Actinomycetes</taxon>
        <taxon>Kitasatosporales</taxon>
        <taxon>Streptomycetaceae</taxon>
        <taxon>Streptomyces</taxon>
    </lineage>
</organism>
<dbReference type="Pfam" id="PF00975">
    <property type="entry name" value="Thioesterase"/>
    <property type="match status" value="1"/>
</dbReference>
<comment type="caution">
    <text evidence="3">The sequence shown here is derived from an EMBL/GenBank/DDBJ whole genome shotgun (WGS) entry which is preliminary data.</text>
</comment>
<dbReference type="AlphaFoldDB" id="A0AA40SG66"/>
<name>A0AA40SG66_9ACTN</name>
<sequence>MSTFAGPVRPGAADRWIRRTGPEPAAVRLRLFCFHYAGGSPSMFRTWPPLMPQGVSVEPVLLPGRDARFREPPFDRMEPLAEAVAEALGPRLDRPYALFGYSMGAQVAFHVAHALRNSGLPQARALFVGASPGPFLQREVPAWDQSDEHLVAYLRDMGGTPQHVLDDPDLLALMLPTLRADLTTVATCPYTPRPALGMPVHAFAGQDDPSASPERMRAWQRETDAAFRLTVLPGGHFFLNDHLPAVAGAVHDRLRELTAV</sequence>
<dbReference type="EMBL" id="JACJIE010000010">
    <property type="protein sequence ID" value="MBA8945823.1"/>
    <property type="molecule type" value="Genomic_DNA"/>
</dbReference>
<comment type="similarity">
    <text evidence="1">Belongs to the thioesterase family.</text>
</comment>
<evidence type="ECO:0000313" key="3">
    <source>
        <dbReference type="EMBL" id="MBA8945823.1"/>
    </source>
</evidence>
<reference evidence="3 4" key="1">
    <citation type="submission" date="2020-08" db="EMBL/GenBank/DDBJ databases">
        <title>Genomic Encyclopedia of Type Strains, Phase III (KMG-III): the genomes of soil and plant-associated and newly described type strains.</title>
        <authorList>
            <person name="Whitman W."/>
        </authorList>
    </citation>
    <scope>NUCLEOTIDE SEQUENCE [LARGE SCALE GENOMIC DNA]</scope>
    <source>
        <strain evidence="3 4">CECT 3271</strain>
    </source>
</reference>
<evidence type="ECO:0000256" key="1">
    <source>
        <dbReference type="ARBA" id="ARBA00007169"/>
    </source>
</evidence>
<accession>A0AA40SG66</accession>
<dbReference type="RefSeq" id="WP_202431461.1">
    <property type="nucleotide sequence ID" value="NZ_BMSU01000003.1"/>
</dbReference>
<dbReference type="PANTHER" id="PTHR11487:SF0">
    <property type="entry name" value="S-ACYL FATTY ACID SYNTHASE THIOESTERASE, MEDIUM CHAIN"/>
    <property type="match status" value="1"/>
</dbReference>
<feature type="domain" description="Thioesterase" evidence="2">
    <location>
        <begin position="30"/>
        <end position="253"/>
    </location>
</feature>
<evidence type="ECO:0000313" key="4">
    <source>
        <dbReference type="Proteomes" id="UP000530412"/>
    </source>
</evidence>
<dbReference type="SUPFAM" id="SSF53474">
    <property type="entry name" value="alpha/beta-Hydrolases"/>
    <property type="match status" value="1"/>
</dbReference>
<dbReference type="GO" id="GO:0008610">
    <property type="term" value="P:lipid biosynthetic process"/>
    <property type="evidence" value="ECO:0007669"/>
    <property type="project" value="TreeGrafter"/>
</dbReference>
<evidence type="ECO:0000259" key="2">
    <source>
        <dbReference type="Pfam" id="PF00975"/>
    </source>
</evidence>
<dbReference type="InterPro" id="IPR029058">
    <property type="entry name" value="AB_hydrolase_fold"/>
</dbReference>
<dbReference type="Proteomes" id="UP000530412">
    <property type="component" value="Unassembled WGS sequence"/>
</dbReference>
<proteinExistence type="inferred from homology"/>
<dbReference type="InterPro" id="IPR012223">
    <property type="entry name" value="TEII"/>
</dbReference>
<dbReference type="Gene3D" id="3.40.50.1820">
    <property type="entry name" value="alpha/beta hydrolase"/>
    <property type="match status" value="1"/>
</dbReference>
<dbReference type="PANTHER" id="PTHR11487">
    <property type="entry name" value="THIOESTERASE"/>
    <property type="match status" value="1"/>
</dbReference>
<protein>
    <submittedName>
        <fullName evidence="3">Surfactin synthase thioesterase subunit</fullName>
    </submittedName>
</protein>
<gene>
    <name evidence="3" type="ORF">FHS33_004272</name>
</gene>